<gene>
    <name evidence="2" type="ORF">EKH79_10020</name>
</gene>
<evidence type="ECO:0000256" key="1">
    <source>
        <dbReference type="SAM" id="MobiDB-lite"/>
    </source>
</evidence>
<feature type="compositionally biased region" description="Low complexity" evidence="1">
    <location>
        <begin position="25"/>
        <end position="40"/>
    </location>
</feature>
<feature type="region of interest" description="Disordered" evidence="1">
    <location>
        <begin position="18"/>
        <end position="74"/>
    </location>
</feature>
<reference evidence="2 3" key="1">
    <citation type="submission" date="2018-12" db="EMBL/GenBank/DDBJ databases">
        <title>Dyella dinghuensis sp. nov. DHOA06 and Dyella choica sp. nov. 4M-K27, isolated from forest soil.</title>
        <authorList>
            <person name="Qiu L.-H."/>
            <person name="Gao Z.-H."/>
        </authorList>
    </citation>
    <scope>NUCLEOTIDE SEQUENCE [LARGE SCALE GENOMIC DNA]</scope>
    <source>
        <strain evidence="2 3">DHOA06</strain>
    </source>
</reference>
<keyword evidence="3" id="KW-1185">Reference proteome</keyword>
<feature type="compositionally biased region" description="Basic and acidic residues" evidence="1">
    <location>
        <begin position="45"/>
        <end position="55"/>
    </location>
</feature>
<feature type="compositionally biased region" description="Low complexity" evidence="1">
    <location>
        <begin position="57"/>
        <end position="74"/>
    </location>
</feature>
<proteinExistence type="predicted"/>
<evidence type="ECO:0000313" key="2">
    <source>
        <dbReference type="EMBL" id="RUL64599.1"/>
    </source>
</evidence>
<dbReference type="Proteomes" id="UP000267077">
    <property type="component" value="Unassembled WGS sequence"/>
</dbReference>
<name>A0A3S0PFT5_9GAMM</name>
<dbReference type="EMBL" id="RYZR01000005">
    <property type="protein sequence ID" value="RUL64599.1"/>
    <property type="molecule type" value="Genomic_DNA"/>
</dbReference>
<accession>A0A3S0PFT5</accession>
<sequence>MTIAPALLCALTLAACSDKPPPAQSTPAPAATSAQTSNAPWSAIKQDEQRAKDVAKQANQAQDNEQQQIQQQTQ</sequence>
<comment type="caution">
    <text evidence="2">The sequence shown here is derived from an EMBL/GenBank/DDBJ whole genome shotgun (WGS) entry which is preliminary data.</text>
</comment>
<organism evidence="2 3">
    <name type="scientific">Dyella dinghuensis</name>
    <dbReference type="NCBI Taxonomy" id="1920169"/>
    <lineage>
        <taxon>Bacteria</taxon>
        <taxon>Pseudomonadati</taxon>
        <taxon>Pseudomonadota</taxon>
        <taxon>Gammaproteobacteria</taxon>
        <taxon>Lysobacterales</taxon>
        <taxon>Rhodanobacteraceae</taxon>
        <taxon>Dyella</taxon>
    </lineage>
</organism>
<dbReference type="AlphaFoldDB" id="A0A3S0PFT5"/>
<evidence type="ECO:0000313" key="3">
    <source>
        <dbReference type="Proteomes" id="UP000267077"/>
    </source>
</evidence>
<protein>
    <submittedName>
        <fullName evidence="2">Uncharacterized protein</fullName>
    </submittedName>
</protein>